<evidence type="ECO:0000256" key="4">
    <source>
        <dbReference type="ARBA" id="ARBA00012979"/>
    </source>
</evidence>
<evidence type="ECO:0000256" key="6">
    <source>
        <dbReference type="ARBA" id="ARBA00022692"/>
    </source>
</evidence>
<dbReference type="GO" id="GO:0003723">
    <property type="term" value="F:RNA binding"/>
    <property type="evidence" value="ECO:0007669"/>
    <property type="project" value="UniProtKB-UniRule"/>
</dbReference>
<accession>A0A498MUM6</accession>
<dbReference type="GO" id="GO:0015016">
    <property type="term" value="F:heparan sulfate N-sulfotransferase activity"/>
    <property type="evidence" value="ECO:0007669"/>
    <property type="project" value="UniProtKB-EC"/>
</dbReference>
<evidence type="ECO:0000259" key="24">
    <source>
        <dbReference type="SMART" id="SM00322"/>
    </source>
</evidence>
<evidence type="ECO:0000256" key="15">
    <source>
        <dbReference type="ARBA" id="ARBA00037848"/>
    </source>
</evidence>
<keyword evidence="26" id="KW-1185">Reference proteome</keyword>
<dbReference type="Pfam" id="PF22985">
    <property type="entry name" value="KH_BICC1"/>
    <property type="match status" value="2"/>
</dbReference>
<keyword evidence="11 23" id="KW-0472">Membrane</keyword>
<dbReference type="FunFam" id="3.40.50.300:FF:000176">
    <property type="entry name" value="bifunctional heparan sulfate N-deacetylase/N-sulfotransferase 1"/>
    <property type="match status" value="1"/>
</dbReference>
<evidence type="ECO:0000256" key="5">
    <source>
        <dbReference type="ARBA" id="ARBA00022679"/>
    </source>
</evidence>
<evidence type="ECO:0000256" key="8">
    <source>
        <dbReference type="ARBA" id="ARBA00022968"/>
    </source>
</evidence>
<dbReference type="GO" id="GO:0019213">
    <property type="term" value="F:deacetylase activity"/>
    <property type="evidence" value="ECO:0007669"/>
    <property type="project" value="UniProtKB-ARBA"/>
</dbReference>
<dbReference type="PANTHER" id="PTHR10605:SF30">
    <property type="entry name" value="BIFUNCTIONAL HEPARAN SULFATE N-DEACETYLASE_N-SULFOTRANSFERASE 1"/>
    <property type="match status" value="1"/>
</dbReference>
<feature type="transmembrane region" description="Helical" evidence="23">
    <location>
        <begin position="20"/>
        <end position="39"/>
    </location>
</feature>
<dbReference type="InterPro" id="IPR047553">
    <property type="entry name" value="BICC1_KH-I_rpt3"/>
</dbReference>
<keyword evidence="5 25" id="KW-0808">Transferase</keyword>
<comment type="caution">
    <text evidence="25">The sequence shown here is derived from an EMBL/GenBank/DDBJ whole genome shotgun (WGS) entry which is preliminary data.</text>
</comment>
<gene>
    <name evidence="25" type="ORF">ROHU_005846</name>
</gene>
<feature type="domain" description="K Homology" evidence="24">
    <location>
        <begin position="935"/>
        <end position="1009"/>
    </location>
</feature>
<keyword evidence="8" id="KW-0735">Signal-anchor</keyword>
<feature type="binding site" evidence="20">
    <location>
        <begin position="809"/>
        <end position="813"/>
    </location>
    <ligand>
        <name>3'-phosphoadenylyl sulfate</name>
        <dbReference type="ChEBI" id="CHEBI:58339"/>
    </ligand>
</feature>
<evidence type="ECO:0000256" key="9">
    <source>
        <dbReference type="ARBA" id="ARBA00022989"/>
    </source>
</evidence>
<feature type="domain" description="K Homology" evidence="24">
    <location>
        <begin position="1092"/>
        <end position="1162"/>
    </location>
</feature>
<comment type="pathway">
    <text evidence="2">Glycan metabolism; heparan sulfate biosynthesis.</text>
</comment>
<evidence type="ECO:0000313" key="26">
    <source>
        <dbReference type="Proteomes" id="UP000290572"/>
    </source>
</evidence>
<evidence type="ECO:0000256" key="13">
    <source>
        <dbReference type="ARBA" id="ARBA00023180"/>
    </source>
</evidence>
<evidence type="ECO:0000256" key="7">
    <source>
        <dbReference type="ARBA" id="ARBA00022801"/>
    </source>
</evidence>
<dbReference type="InterPro" id="IPR056793">
    <property type="entry name" value="HSNSD_N"/>
</dbReference>
<dbReference type="Pfam" id="PF25119">
    <property type="entry name" value="HSNSD_N"/>
    <property type="match status" value="1"/>
</dbReference>
<evidence type="ECO:0000256" key="14">
    <source>
        <dbReference type="ARBA" id="ARBA00023268"/>
    </source>
</evidence>
<keyword evidence="14" id="KW-0511">Multifunctional enzyme</keyword>
<dbReference type="Proteomes" id="UP000290572">
    <property type="component" value="Unassembled WGS sequence"/>
</dbReference>
<comment type="pathway">
    <text evidence="1">Glycan metabolism; heparin biosynthesis.</text>
</comment>
<proteinExistence type="inferred from homology"/>
<keyword evidence="12 21" id="KW-1015">Disulfide bond</keyword>
<dbReference type="EC" id="2.8.2.8" evidence="4"/>
<keyword evidence="10" id="KW-0333">Golgi apparatus</keyword>
<evidence type="ECO:0000313" key="25">
    <source>
        <dbReference type="EMBL" id="RXN25649.1"/>
    </source>
</evidence>
<evidence type="ECO:0000256" key="21">
    <source>
        <dbReference type="PIRSR" id="PIRSR637359-3"/>
    </source>
</evidence>
<evidence type="ECO:0000256" key="3">
    <source>
        <dbReference type="ARBA" id="ARBA00010420"/>
    </source>
</evidence>
<feature type="binding site" evidence="20">
    <location>
        <position position="793"/>
    </location>
    <ligand>
        <name>3'-phosphoadenylyl sulfate</name>
        <dbReference type="ChEBI" id="CHEBI:58339"/>
    </ligand>
</feature>
<dbReference type="GO" id="GO:0030210">
    <property type="term" value="P:heparin proteoglycan biosynthetic process"/>
    <property type="evidence" value="ECO:0007669"/>
    <property type="project" value="UniProtKB-UniPathway"/>
</dbReference>
<comment type="similarity">
    <text evidence="3">Belongs to the sulfotransferase 1 family. NDST subfamily.</text>
</comment>
<dbReference type="PANTHER" id="PTHR10605">
    <property type="entry name" value="HEPARAN SULFATE SULFOTRANSFERASE"/>
    <property type="match status" value="1"/>
</dbReference>
<dbReference type="InterPro" id="IPR004088">
    <property type="entry name" value="KH_dom_type_1"/>
</dbReference>
<reference evidence="25 26" key="1">
    <citation type="submission" date="2018-03" db="EMBL/GenBank/DDBJ databases">
        <title>Draft genome sequence of Rohu Carp (Labeo rohita).</title>
        <authorList>
            <person name="Das P."/>
            <person name="Kushwaha B."/>
            <person name="Joshi C.G."/>
            <person name="Kumar D."/>
            <person name="Nagpure N.S."/>
            <person name="Sahoo L."/>
            <person name="Das S.P."/>
            <person name="Bit A."/>
            <person name="Patnaik S."/>
            <person name="Meher P.K."/>
            <person name="Jayasankar P."/>
            <person name="Koringa P.G."/>
            <person name="Patel N.V."/>
            <person name="Hinsu A.T."/>
            <person name="Kumar R."/>
            <person name="Pandey M."/>
            <person name="Agarwal S."/>
            <person name="Srivastava S."/>
            <person name="Singh M."/>
            <person name="Iquebal M.A."/>
            <person name="Jaiswal S."/>
            <person name="Angadi U.B."/>
            <person name="Kumar N."/>
            <person name="Raza M."/>
            <person name="Shah T.M."/>
            <person name="Rai A."/>
            <person name="Jena J.K."/>
        </authorList>
    </citation>
    <scope>NUCLEOTIDE SEQUENCE [LARGE SCALE GENOMIC DNA]</scope>
    <source>
        <strain evidence="25">DASCIFA01</strain>
        <tissue evidence="25">Testis</tissue>
    </source>
</reference>
<dbReference type="EMBL" id="QBIY01012321">
    <property type="protein sequence ID" value="RXN25649.1"/>
    <property type="molecule type" value="Genomic_DNA"/>
</dbReference>
<dbReference type="STRING" id="84645.A0A498MUM6"/>
<evidence type="ECO:0000256" key="18">
    <source>
        <dbReference type="ARBA" id="ARBA00047710"/>
    </source>
</evidence>
<protein>
    <recommendedName>
        <fullName evidence="16">Bifunctional heparan sulfate N-deacetylase/N-sulfotransferase 1</fullName>
        <ecNumber evidence="4">2.8.2.8</ecNumber>
    </recommendedName>
    <alternativeName>
        <fullName evidence="17">Glucosaminyl N-deacetylase/N-sulfotransferase 1</fullName>
    </alternativeName>
</protein>
<evidence type="ECO:0000256" key="10">
    <source>
        <dbReference type="ARBA" id="ARBA00023034"/>
    </source>
</evidence>
<dbReference type="Pfam" id="PF00685">
    <property type="entry name" value="Sulfotransfer_1"/>
    <property type="match status" value="1"/>
</dbReference>
<keyword evidence="9 23" id="KW-1133">Transmembrane helix</keyword>
<keyword evidence="22" id="KW-0694">RNA-binding</keyword>
<evidence type="ECO:0000256" key="11">
    <source>
        <dbReference type="ARBA" id="ARBA00023136"/>
    </source>
</evidence>
<evidence type="ECO:0000256" key="12">
    <source>
        <dbReference type="ARBA" id="ARBA00023157"/>
    </source>
</evidence>
<dbReference type="InterPro" id="IPR047549">
    <property type="entry name" value="BICC1_KH-I_rpt1"/>
</dbReference>
<dbReference type="GO" id="GO:0016787">
    <property type="term" value="F:hydrolase activity"/>
    <property type="evidence" value="ECO:0007669"/>
    <property type="project" value="UniProtKB-KW"/>
</dbReference>
<evidence type="ECO:0000256" key="2">
    <source>
        <dbReference type="ARBA" id="ARBA00005093"/>
    </source>
</evidence>
<dbReference type="InterPro" id="IPR027417">
    <property type="entry name" value="P-loop_NTPase"/>
</dbReference>
<dbReference type="CDD" id="cd22421">
    <property type="entry name" value="KH-I_BICC1_rpt2"/>
    <property type="match status" value="1"/>
</dbReference>
<dbReference type="PROSITE" id="PS50084">
    <property type="entry name" value="KH_TYPE_1"/>
    <property type="match status" value="2"/>
</dbReference>
<dbReference type="InterPro" id="IPR047554">
    <property type="entry name" value="BICC1_KH-I_rpt2"/>
</dbReference>
<dbReference type="Pfam" id="PF24234">
    <property type="entry name" value="KH_BICC1_1st"/>
    <property type="match status" value="1"/>
</dbReference>
<keyword evidence="7" id="KW-0378">Hydrolase</keyword>
<dbReference type="GO" id="GO:0015012">
    <property type="term" value="P:heparan sulfate proteoglycan biosynthetic process"/>
    <property type="evidence" value="ECO:0007669"/>
    <property type="project" value="UniProtKB-UniPathway"/>
</dbReference>
<evidence type="ECO:0000256" key="16">
    <source>
        <dbReference type="ARBA" id="ARBA00039538"/>
    </source>
</evidence>
<dbReference type="SUPFAM" id="SSF54791">
    <property type="entry name" value="Eukaryotic type KH-domain (KH-domain type I)"/>
    <property type="match status" value="2"/>
</dbReference>
<feature type="active site" description="For sulfotransferase activity" evidence="19">
    <location>
        <position position="592"/>
    </location>
</feature>
<dbReference type="InterPro" id="IPR004087">
    <property type="entry name" value="KH_dom"/>
</dbReference>
<dbReference type="InterPro" id="IPR021930">
    <property type="entry name" value="Heparan_SO4_deacetylase_dom"/>
</dbReference>
<dbReference type="UniPathway" id="UPA00862"/>
<dbReference type="UniPathway" id="UPA00756"/>
<dbReference type="InterPro" id="IPR054727">
    <property type="entry name" value="BICC1_KH"/>
</dbReference>
<dbReference type="InterPro" id="IPR036612">
    <property type="entry name" value="KH_dom_type_1_sf"/>
</dbReference>
<evidence type="ECO:0000256" key="19">
    <source>
        <dbReference type="PIRSR" id="PIRSR637359-1"/>
    </source>
</evidence>
<evidence type="ECO:0000256" key="1">
    <source>
        <dbReference type="ARBA" id="ARBA00004841"/>
    </source>
</evidence>
<sequence>MLGVLRLRRLVRQVPLQTSFVFLFLLCVLSVFLSSYFLYVVKRELEPSLASGRAADDLYVTPSRPLPFLSGAGGTLSSDGSRTDPVVLVFVESPYSQLGQEIVAILESARFRYRTEISPGKGDMPTLTDGRRGRFVLIVYENILKYVNMDAWNRELLDRYCIEFGVGMIGFFKANENSLLSAQLKGFPLFLRSNLGLKDCTVNPRSPLLHVTRARQVFSGPLPGDDWTVFQSNHSTYEPVLLAKTRSAESTGLMHTSVVQDLGLHDGIQRVLFGHNLSFWLHKLVFVDALSFLTAKRLSLSLDRFILVDIDDIFVGKEGTRMKVADVKALVETQNELRRSITDFTFNLGFSGKFFHAGTDEEDQGDDLLLSYVDEFWWFPHMWSHMQPHRFHNQSDHSIPTHLGYAVAPHHSGVYPVHIQLYEAWKRVWDIRVTSTEEYPHLKPARFRRGFIHRGIRVLPRQTCGLFTHTIFHKDYPGGPQELEQIIDGGELFLTVLLNPISIFMTHLSNYGNDRLGLFTFKRLLNFLLTWTHLKLQTLPPLQLADKYFQLFPSDTEPLWQDPCEDKRHKDIWSKEKTCDRFPKLLLIGPQKTGATALYLFLGMHPDLSSNYPNKETFEEIQFFSGHNYQRGIDWYMEYFPLPSNSSSDYYFEKSASYFDSDVAAVRAAALLPRAKIITVLSDPVDRAYAWYQRAHADPVALKYSFHDVITASHNAPVKLQVLQNRCLAPGWYAKHLSRWLQHYHHDQILVVDGQTLKTDPASVMEKIQTFLGLENRVDYHKILAFDPKKGFWCQLLDGGKTKCLGKSKGQRYPDMDLQSQVFLRSYYRDGNIQLSKLLYKMGQVLPGWLREDLLNISSLCLLLSLGAPAEGSGLSGEEFFEKVMRETHTQVKWPSKLKIGAKSKKDPHVKVEGKRANVLEAKRKILELLETKVNKVTLKMDVTHTEHSHVIGKGGGNIKKVMEDTSCHIHFPDSNRNNSAGEKSNQVSIAGPVQGVESARRQIRDLQPLVLTFDLPVTLAGGVVCDTGSPVIQHVAQAFGVSISFRTQPKLYCSSCSVRGTQGNAASVKKATCVLMELLLGAEALAGVTGVMVSTQLDVTSQQHLFLLGQNGANFLTVMHQTHTQIILPDLSAPQHTPSLLIQGTADGVCVARQQLMDCLPVCLMFDLKDEGESDPRKLAQMMQNLGVFISVKPKVKQTAKSVVVKGLERNISSLYEARRLLLGLDTTEVSMMTKNVSEVSVMTKTPVDPLVANNGITGYWINVLMQQLRLTETGVCVCVCVCVLHPL</sequence>
<keyword evidence="13" id="KW-0325">Glycoprotein</keyword>
<dbReference type="Gene3D" id="3.30.310.270">
    <property type="match status" value="2"/>
</dbReference>
<dbReference type="GO" id="GO:0005794">
    <property type="term" value="C:Golgi apparatus"/>
    <property type="evidence" value="ECO:0007669"/>
    <property type="project" value="UniProtKB-SubCell"/>
</dbReference>
<dbReference type="CDD" id="cd22422">
    <property type="entry name" value="KH-I_BICC1_rpt3"/>
    <property type="match status" value="1"/>
</dbReference>
<organism evidence="25 26">
    <name type="scientific">Labeo rohita</name>
    <name type="common">Indian major carp</name>
    <name type="synonym">Cyprinus rohita</name>
    <dbReference type="NCBI Taxonomy" id="84645"/>
    <lineage>
        <taxon>Eukaryota</taxon>
        <taxon>Metazoa</taxon>
        <taxon>Chordata</taxon>
        <taxon>Craniata</taxon>
        <taxon>Vertebrata</taxon>
        <taxon>Euteleostomi</taxon>
        <taxon>Actinopterygii</taxon>
        <taxon>Neopterygii</taxon>
        <taxon>Teleostei</taxon>
        <taxon>Ostariophysi</taxon>
        <taxon>Cypriniformes</taxon>
        <taxon>Cyprinidae</taxon>
        <taxon>Labeoninae</taxon>
        <taxon>Labeonini</taxon>
        <taxon>Labeo</taxon>
    </lineage>
</organism>
<comment type="catalytic activity">
    <reaction evidence="18">
        <text>alpha-D-glucosaminyl-[heparan sulfate](n) + 3'-phosphoadenylyl sulfate = N-sulfo-alpha-D-glucosaminyl-[heparan sulfate](n) + adenosine 3',5'-bisphosphate + 2 H(+)</text>
        <dbReference type="Rhea" id="RHEA:21980"/>
        <dbReference type="Rhea" id="RHEA-COMP:9830"/>
        <dbReference type="Rhea" id="RHEA-COMP:14602"/>
        <dbReference type="ChEBI" id="CHEBI:15378"/>
        <dbReference type="ChEBI" id="CHEBI:58339"/>
        <dbReference type="ChEBI" id="CHEBI:58343"/>
        <dbReference type="ChEBI" id="CHEBI:58388"/>
        <dbReference type="ChEBI" id="CHEBI:140572"/>
        <dbReference type="EC" id="2.8.2.8"/>
    </reaction>
    <physiologicalReaction direction="left-to-right" evidence="18">
        <dbReference type="Rhea" id="RHEA:21981"/>
    </physiologicalReaction>
</comment>
<dbReference type="SUPFAM" id="SSF52540">
    <property type="entry name" value="P-loop containing nucleoside triphosphate hydrolases"/>
    <property type="match status" value="1"/>
</dbReference>
<dbReference type="Gene3D" id="3.40.50.300">
    <property type="entry name" value="P-loop containing nucleotide triphosphate hydrolases"/>
    <property type="match status" value="1"/>
</dbReference>
<name>A0A498MUM6_LABRO</name>
<evidence type="ECO:0000256" key="22">
    <source>
        <dbReference type="PROSITE-ProRule" id="PRU00117"/>
    </source>
</evidence>
<keyword evidence="6 23" id="KW-0812">Transmembrane</keyword>
<dbReference type="SMART" id="SM00322">
    <property type="entry name" value="KH"/>
    <property type="match status" value="2"/>
</dbReference>
<dbReference type="Pfam" id="PF00013">
    <property type="entry name" value="KH_1"/>
    <property type="match status" value="1"/>
</dbReference>
<dbReference type="Pfam" id="PF12062">
    <property type="entry name" value="HSNSD-CE"/>
    <property type="match status" value="1"/>
</dbReference>
<evidence type="ECO:0000256" key="17">
    <source>
        <dbReference type="ARBA" id="ARBA00042929"/>
    </source>
</evidence>
<comment type="subcellular location">
    <subcellularLocation>
        <location evidence="15">Golgi apparatus</location>
        <location evidence="15">trans-Golgi network membrane</location>
        <topology evidence="15">Single-pass type II membrane protein</topology>
    </subcellularLocation>
</comment>
<feature type="disulfide bond" evidence="21">
    <location>
        <begin position="794"/>
        <end position="804"/>
    </location>
</feature>
<dbReference type="InterPro" id="IPR037359">
    <property type="entry name" value="NST/OST"/>
</dbReference>
<dbReference type="InterPro" id="IPR000863">
    <property type="entry name" value="Sulfotransferase_dom"/>
</dbReference>
<evidence type="ECO:0000256" key="20">
    <source>
        <dbReference type="PIRSR" id="PIRSR637359-2"/>
    </source>
</evidence>
<evidence type="ECO:0000256" key="23">
    <source>
        <dbReference type="SAM" id="Phobius"/>
    </source>
</evidence>